<name>A0A2S5TIF4_9GAMM</name>
<feature type="domain" description="DUF2134" evidence="1">
    <location>
        <begin position="29"/>
        <end position="114"/>
    </location>
</feature>
<comment type="caution">
    <text evidence="2">The sequence shown here is derived from an EMBL/GenBank/DDBJ whole genome shotgun (WGS) entry which is preliminary data.</text>
</comment>
<organism evidence="2 3">
    <name type="scientific">Solimonas fluminis</name>
    <dbReference type="NCBI Taxonomy" id="2086571"/>
    <lineage>
        <taxon>Bacteria</taxon>
        <taxon>Pseudomonadati</taxon>
        <taxon>Pseudomonadota</taxon>
        <taxon>Gammaproteobacteria</taxon>
        <taxon>Nevskiales</taxon>
        <taxon>Nevskiaceae</taxon>
        <taxon>Solimonas</taxon>
    </lineage>
</organism>
<dbReference type="EMBL" id="PSNW01000003">
    <property type="protein sequence ID" value="PPE74722.1"/>
    <property type="molecule type" value="Genomic_DNA"/>
</dbReference>
<keyword evidence="3" id="KW-1185">Reference proteome</keyword>
<reference evidence="2 3" key="1">
    <citation type="submission" date="2018-02" db="EMBL/GenBank/DDBJ databases">
        <title>Genome sequencing of Solimonas sp. HR-BB.</title>
        <authorList>
            <person name="Lee Y."/>
            <person name="Jeon C.O."/>
        </authorList>
    </citation>
    <scope>NUCLEOTIDE SEQUENCE [LARGE SCALE GENOMIC DNA]</scope>
    <source>
        <strain evidence="2 3">HR-BB</strain>
    </source>
</reference>
<evidence type="ECO:0000259" key="1">
    <source>
        <dbReference type="Pfam" id="PF09977"/>
    </source>
</evidence>
<evidence type="ECO:0000313" key="2">
    <source>
        <dbReference type="EMBL" id="PPE74722.1"/>
    </source>
</evidence>
<accession>A0A2S5TIF4</accession>
<dbReference type="AlphaFoldDB" id="A0A2S5TIF4"/>
<dbReference type="InterPro" id="IPR018705">
    <property type="entry name" value="DUF2134_membrane"/>
</dbReference>
<evidence type="ECO:0000313" key="3">
    <source>
        <dbReference type="Proteomes" id="UP000238220"/>
    </source>
</evidence>
<gene>
    <name evidence="2" type="ORF">C3942_08165</name>
</gene>
<dbReference type="Pfam" id="PF09977">
    <property type="entry name" value="Tad_C"/>
    <property type="match status" value="1"/>
</dbReference>
<proteinExistence type="predicted"/>
<dbReference type="Proteomes" id="UP000238220">
    <property type="component" value="Unassembled WGS sequence"/>
</dbReference>
<sequence length="647" mass="67232">MILLSIADMGFLYFYKREYQKAADLAAMAGARSLHLSCATARTTGIANANQNLGGRNHNTPVLECGHWDGRRDVAFDPDADTEDLNAVRATISGIPPRFLPFIKSHTLTARAIAIANQPLAQLRIRSTLATVNPGQGTLLNAVVGGLLGGSLNLSAGAWDGLVHTDLNLLNYLDALALNLGLDVGDYDSVLDTEVSLGTLLGVAATALQQGGGSGGTANIDASLLGLQNLLGANLPGMSPLIRLGDLLNIQTGTPESGLDTNLNLFQLIQGSVQLANKNCVACANLPINIPGVVGANVRVRVIESPQLSAIGNPERARLDPLGEDRIYVRTAQVRTLISVDLPNLTGLITPLLNDTVVGSVANVVNDLLSLNLLGVLGWLLPIPTERDVIDILVLPTPRLDVNIDAGGGRAYVSDYSCANEPDKSLTVPTYTAAAELRVGNMGTTAADAATKVFASSAPPTVDPVPVLDIGTRRVRQICLLGLCSTTWLRADGGWDSDKSKSKRNAFVGGGIGLKADLPIASTNTTQVYTQPPAGGLPKVGEDPAYKSVTSSNIVNSLRNTLLGLQLQFYQPSGGGIGGSGLGNVVFLVGSVVNTLVSTLTTAINAVLGPLLDPLVNLLLEQLGVDLNKVEVGANLSCSGGGATLVD</sequence>
<protein>
    <recommendedName>
        <fullName evidence="1">DUF2134 domain-containing protein</fullName>
    </recommendedName>
</protein>